<comment type="function">
    <text evidence="8">Catalyzes the conversion of 2 pyruvate molecules into acetolactate in the first common step of the biosynthetic pathway of the branched-amino acids such as leucine, isoleucine, and valine.</text>
</comment>
<keyword evidence="11" id="KW-1185">Reference proteome</keyword>
<comment type="pathway">
    <text evidence="2 8">Amino-acid biosynthesis; L-valine biosynthesis; L-valine from pyruvate: step 1/4.</text>
</comment>
<evidence type="ECO:0000256" key="5">
    <source>
        <dbReference type="ARBA" id="ARBA00022605"/>
    </source>
</evidence>
<evidence type="ECO:0000256" key="2">
    <source>
        <dbReference type="ARBA" id="ARBA00005025"/>
    </source>
</evidence>
<dbReference type="EC" id="2.2.1.6" evidence="8"/>
<protein>
    <recommendedName>
        <fullName evidence="8">Acetolactate synthase small subunit</fullName>
        <shortName evidence="8">AHAS</shortName>
        <shortName evidence="8">ALS</shortName>
        <ecNumber evidence="8">2.2.1.6</ecNumber>
    </recommendedName>
    <alternativeName>
        <fullName evidence="8">Acetohydroxy-acid synthase small subunit</fullName>
    </alternativeName>
</protein>
<dbReference type="GO" id="GO:0009099">
    <property type="term" value="P:L-valine biosynthetic process"/>
    <property type="evidence" value="ECO:0007669"/>
    <property type="project" value="UniProtKB-UniRule"/>
</dbReference>
<dbReference type="CDD" id="cd04878">
    <property type="entry name" value="ACT_AHAS"/>
    <property type="match status" value="1"/>
</dbReference>
<keyword evidence="8 10" id="KW-0808">Transferase</keyword>
<dbReference type="InterPro" id="IPR054480">
    <property type="entry name" value="AHAS_small-like_ACT"/>
</dbReference>
<dbReference type="Gene3D" id="3.30.70.260">
    <property type="match status" value="1"/>
</dbReference>
<comment type="pathway">
    <text evidence="1 8">Amino-acid biosynthesis; L-isoleucine biosynthesis; L-isoleucine from 2-oxobutanoate: step 1/4.</text>
</comment>
<comment type="caution">
    <text evidence="10">The sequence shown here is derived from an EMBL/GenBank/DDBJ whole genome shotgun (WGS) entry which is preliminary data.</text>
</comment>
<evidence type="ECO:0000313" key="10">
    <source>
        <dbReference type="EMBL" id="MBP3192638.1"/>
    </source>
</evidence>
<dbReference type="InterPro" id="IPR004789">
    <property type="entry name" value="Acetalactate_synth_ssu"/>
</dbReference>
<comment type="subunit">
    <text evidence="4 8">Dimer of large and small chains.</text>
</comment>
<dbReference type="GO" id="GO:0003984">
    <property type="term" value="F:acetolactate synthase activity"/>
    <property type="evidence" value="ECO:0007669"/>
    <property type="project" value="UniProtKB-UniRule"/>
</dbReference>
<dbReference type="NCBIfam" id="NF008864">
    <property type="entry name" value="PRK11895.1"/>
    <property type="match status" value="1"/>
</dbReference>
<reference evidence="10" key="1">
    <citation type="submission" date="2021-02" db="EMBL/GenBank/DDBJ databases">
        <title>Natronogracilivirga saccharolytica gen. nov. sp. nov. a new anaerobic, haloalkiliphilic carbohydrate-fermenting bacterium from soda lake and proposing of Cyclonatronumiaceae fam. nov. in the phylum Balneolaeota.</title>
        <authorList>
            <person name="Zhilina T.N."/>
            <person name="Sorokin D.Y."/>
            <person name="Zavarzina D.G."/>
            <person name="Toshchakov S.V."/>
            <person name="Kublanov I.V."/>
        </authorList>
    </citation>
    <scope>NUCLEOTIDE SEQUENCE</scope>
    <source>
        <strain evidence="10">Z-1702</strain>
    </source>
</reference>
<evidence type="ECO:0000256" key="7">
    <source>
        <dbReference type="ARBA" id="ARBA00048670"/>
    </source>
</evidence>
<dbReference type="InterPro" id="IPR002912">
    <property type="entry name" value="ACT_dom"/>
</dbReference>
<name>A0A8J7S965_9BACT</name>
<comment type="catalytic activity">
    <reaction evidence="7 8">
        <text>2 pyruvate + H(+) = (2S)-2-acetolactate + CO2</text>
        <dbReference type="Rhea" id="RHEA:25249"/>
        <dbReference type="ChEBI" id="CHEBI:15361"/>
        <dbReference type="ChEBI" id="CHEBI:15378"/>
        <dbReference type="ChEBI" id="CHEBI:16526"/>
        <dbReference type="ChEBI" id="CHEBI:58476"/>
        <dbReference type="EC" id="2.2.1.6"/>
    </reaction>
</comment>
<keyword evidence="5 8" id="KW-0028">Amino-acid biosynthesis</keyword>
<dbReference type="GO" id="GO:1990610">
    <property type="term" value="F:acetolactate synthase regulator activity"/>
    <property type="evidence" value="ECO:0007669"/>
    <property type="project" value="UniProtKB-UniRule"/>
</dbReference>
<dbReference type="AlphaFoldDB" id="A0A8J7S965"/>
<dbReference type="SUPFAM" id="SSF55021">
    <property type="entry name" value="ACT-like"/>
    <property type="match status" value="2"/>
</dbReference>
<dbReference type="NCBIfam" id="TIGR00119">
    <property type="entry name" value="acolac_sm"/>
    <property type="match status" value="1"/>
</dbReference>
<accession>A0A8J7S965</accession>
<dbReference type="UniPathway" id="UPA00047">
    <property type="reaction ID" value="UER00055"/>
</dbReference>
<evidence type="ECO:0000256" key="3">
    <source>
        <dbReference type="ARBA" id="ARBA00006341"/>
    </source>
</evidence>
<evidence type="ECO:0000256" key="8">
    <source>
        <dbReference type="RuleBase" id="RU368092"/>
    </source>
</evidence>
<gene>
    <name evidence="10" type="primary">ilvN</name>
    <name evidence="10" type="ORF">NATSA_08180</name>
</gene>
<dbReference type="InterPro" id="IPR019455">
    <property type="entry name" value="Acetolactate_synth_ssu_C"/>
</dbReference>
<dbReference type="PROSITE" id="PS51671">
    <property type="entry name" value="ACT"/>
    <property type="match status" value="1"/>
</dbReference>
<evidence type="ECO:0000259" key="9">
    <source>
        <dbReference type="PROSITE" id="PS51671"/>
    </source>
</evidence>
<dbReference type="GO" id="GO:0005829">
    <property type="term" value="C:cytosol"/>
    <property type="evidence" value="ECO:0007669"/>
    <property type="project" value="TreeGrafter"/>
</dbReference>
<evidence type="ECO:0000313" key="11">
    <source>
        <dbReference type="Proteomes" id="UP000673975"/>
    </source>
</evidence>
<evidence type="ECO:0000256" key="1">
    <source>
        <dbReference type="ARBA" id="ARBA00004974"/>
    </source>
</evidence>
<evidence type="ECO:0000256" key="6">
    <source>
        <dbReference type="ARBA" id="ARBA00023304"/>
    </source>
</evidence>
<dbReference type="FunFam" id="3.30.70.1150:FF:000001">
    <property type="entry name" value="Acetolactate synthase small subunit"/>
    <property type="match status" value="1"/>
</dbReference>
<dbReference type="InterPro" id="IPR027271">
    <property type="entry name" value="Acetolactate_synth/TF_NikR_C"/>
</dbReference>
<dbReference type="InterPro" id="IPR039557">
    <property type="entry name" value="AHAS_ACT"/>
</dbReference>
<dbReference type="InterPro" id="IPR045865">
    <property type="entry name" value="ACT-like_dom_sf"/>
</dbReference>
<dbReference type="Pfam" id="PF10369">
    <property type="entry name" value="ALS_ss_C"/>
    <property type="match status" value="1"/>
</dbReference>
<dbReference type="UniPathway" id="UPA00049">
    <property type="reaction ID" value="UER00059"/>
</dbReference>
<dbReference type="Pfam" id="PF22629">
    <property type="entry name" value="ACT_AHAS_ss"/>
    <property type="match status" value="1"/>
</dbReference>
<dbReference type="PANTHER" id="PTHR30239:SF0">
    <property type="entry name" value="ACETOLACTATE SYNTHASE SMALL SUBUNIT 1, CHLOROPLASTIC"/>
    <property type="match status" value="1"/>
</dbReference>
<sequence>MEAAVTKQKKHTISMKVNHNFNALARIAGLFTGRGFNIDSISIGEAEEEKMASCTITTHGDERIIDQIILQLDKLVDVVSVEDLTFLPHVERELALIKVVSTKEKQSEIIQVANVFRAKVIDISPESLTVEITGRKDKVDAAIGMFEPFGIRQVARTGTVAMKREYQPKE</sequence>
<dbReference type="PANTHER" id="PTHR30239">
    <property type="entry name" value="ACETOLACTATE SYNTHASE SMALL SUBUNIT"/>
    <property type="match status" value="1"/>
</dbReference>
<dbReference type="RefSeq" id="WP_210511536.1">
    <property type="nucleotide sequence ID" value="NZ_JAFIDN010000005.1"/>
</dbReference>
<dbReference type="Proteomes" id="UP000673975">
    <property type="component" value="Unassembled WGS sequence"/>
</dbReference>
<comment type="similarity">
    <text evidence="3 8">Belongs to the acetolactate synthase small subunit family.</text>
</comment>
<dbReference type="EMBL" id="JAFIDN010000005">
    <property type="protein sequence ID" value="MBP3192638.1"/>
    <property type="molecule type" value="Genomic_DNA"/>
</dbReference>
<keyword evidence="6 8" id="KW-0100">Branched-chain amino acid biosynthesis</keyword>
<dbReference type="GO" id="GO:0009097">
    <property type="term" value="P:isoleucine biosynthetic process"/>
    <property type="evidence" value="ECO:0007669"/>
    <property type="project" value="UniProtKB-UniRule"/>
</dbReference>
<evidence type="ECO:0000256" key="4">
    <source>
        <dbReference type="ARBA" id="ARBA00011744"/>
    </source>
</evidence>
<organism evidence="10 11">
    <name type="scientific">Natronogracilivirga saccharolytica</name>
    <dbReference type="NCBI Taxonomy" id="2812953"/>
    <lineage>
        <taxon>Bacteria</taxon>
        <taxon>Pseudomonadati</taxon>
        <taxon>Balneolota</taxon>
        <taxon>Balneolia</taxon>
        <taxon>Balneolales</taxon>
        <taxon>Cyclonatronaceae</taxon>
        <taxon>Natronogracilivirga</taxon>
    </lineage>
</organism>
<feature type="domain" description="ACT" evidence="9">
    <location>
        <begin position="12"/>
        <end position="86"/>
    </location>
</feature>
<proteinExistence type="inferred from homology"/>
<dbReference type="Gene3D" id="3.30.70.1150">
    <property type="entry name" value="ACT-like. Chain A, domain 2"/>
    <property type="match status" value="1"/>
</dbReference>